<name>A0A8C3QZM6_9PASS</name>
<protein>
    <submittedName>
        <fullName evidence="2">Uncharacterized protein</fullName>
    </submittedName>
</protein>
<organism evidence="2 3">
    <name type="scientific">Cyanoderma ruficeps</name>
    <name type="common">rufous-capped babbler</name>
    <dbReference type="NCBI Taxonomy" id="181631"/>
    <lineage>
        <taxon>Eukaryota</taxon>
        <taxon>Metazoa</taxon>
        <taxon>Chordata</taxon>
        <taxon>Craniata</taxon>
        <taxon>Vertebrata</taxon>
        <taxon>Euteleostomi</taxon>
        <taxon>Archelosauria</taxon>
        <taxon>Archosauria</taxon>
        <taxon>Dinosauria</taxon>
        <taxon>Saurischia</taxon>
        <taxon>Theropoda</taxon>
        <taxon>Coelurosauria</taxon>
        <taxon>Aves</taxon>
        <taxon>Neognathae</taxon>
        <taxon>Neoaves</taxon>
        <taxon>Telluraves</taxon>
        <taxon>Australaves</taxon>
        <taxon>Passeriformes</taxon>
        <taxon>Sylvioidea</taxon>
        <taxon>Timaliidae</taxon>
        <taxon>Cyanoderma</taxon>
    </lineage>
</organism>
<feature type="compositionally biased region" description="Basic residues" evidence="1">
    <location>
        <begin position="86"/>
        <end position="95"/>
    </location>
</feature>
<sequence length="106" mass="12303">MSMRRILSRQPHPHSILRSPLPAPIRHRRPNTSPSNPTTRYRVKQPTRNPIRLRQNPIPPILLNQRYPRICTTIRSPSSSSPIRPKPARRPRKLHPSQPPSNTTTH</sequence>
<feature type="compositionally biased region" description="Low complexity" evidence="1">
    <location>
        <begin position="74"/>
        <end position="83"/>
    </location>
</feature>
<accession>A0A8C3QZM6</accession>
<reference evidence="2" key="1">
    <citation type="submission" date="2025-08" db="UniProtKB">
        <authorList>
            <consortium name="Ensembl"/>
        </authorList>
    </citation>
    <scope>IDENTIFICATION</scope>
</reference>
<feature type="region of interest" description="Disordered" evidence="1">
    <location>
        <begin position="1"/>
        <end position="106"/>
    </location>
</feature>
<evidence type="ECO:0000256" key="1">
    <source>
        <dbReference type="SAM" id="MobiDB-lite"/>
    </source>
</evidence>
<dbReference type="Proteomes" id="UP000694396">
    <property type="component" value="Unplaced"/>
</dbReference>
<reference evidence="2" key="2">
    <citation type="submission" date="2025-09" db="UniProtKB">
        <authorList>
            <consortium name="Ensembl"/>
        </authorList>
    </citation>
    <scope>IDENTIFICATION</scope>
</reference>
<keyword evidence="3" id="KW-1185">Reference proteome</keyword>
<evidence type="ECO:0000313" key="2">
    <source>
        <dbReference type="Ensembl" id="ENSCRFP00000013536.1"/>
    </source>
</evidence>
<dbReference type="AlphaFoldDB" id="A0A8C3QZM6"/>
<dbReference type="Ensembl" id="ENSCRFT00000014009.1">
    <property type="protein sequence ID" value="ENSCRFP00000013536.1"/>
    <property type="gene ID" value="ENSCRFG00000010480.1"/>
</dbReference>
<proteinExistence type="predicted"/>
<evidence type="ECO:0000313" key="3">
    <source>
        <dbReference type="Proteomes" id="UP000694396"/>
    </source>
</evidence>